<dbReference type="PANTHER" id="PTHR47495:SF2">
    <property type="entry name" value="ALDEHYDE DEHYDROGENASE"/>
    <property type="match status" value="1"/>
</dbReference>
<feature type="chain" id="PRO_5012265317" description="Aldehyde oxidase/xanthine dehydrogenase a/b hammerhead domain-containing protein" evidence="1">
    <location>
        <begin position="30"/>
        <end position="641"/>
    </location>
</feature>
<sequence>MSTQGVMVSRRAVLMGGLVLGFAGPGATAASSSGAAMTSSQALGPWVRVDPDGRITVMINVSEIGQGSSTGVAQVIAEELDADWAGIHTEQAPVQPNYYLILDQYITADSSAIREQFTRLRMAGATARAMLVQAAAQAWKVPTTQCRTEAGHVIHTPTGRRLGYGDVAVAAATLPVPEDVPLKPREEWRLIGTAVPRRDIPAKVDGTAIYGIDYTQPGLLTATIIQCPYFGGTLKSVDEVPALAVAGVRHVVRLPNAVAVVATHFWAVQKGLHALDPAWDLTKATRIGTEALFADLRARAQTDDGEVLSLPSVPPAELKAQAEAGLTSAAKVVDRLYEAPLLSHSPLEPMNCTAAPLADGGMVLWIPTQAQSRVQNGVAKALGLAPARVTVHTLLSGGGFGRRTVDDHAVQAALIARATGSAVKLIWSREEDTRHGIYRPAVVARLRAGIAPDGKLTVLRTTAAGTHEYIPGGLVALTYDIPTICWSHKIETHGIPGGPWRSVGRSHNIFFLDCFLEEVAAEIGKDALALRLELLSAQPRGRSVLTRVADAIGYGRPAPAGRFRGLGYSRGFGSYCAAAVELSVTNKVVTLHRIVGALDCGTVVNPDSVRAQMEGGLLMGLNACMQERDHPGTGRCRTGKF</sequence>
<dbReference type="OrthoDB" id="9767994at2"/>
<dbReference type="SUPFAM" id="SSF56003">
    <property type="entry name" value="Molybdenum cofactor-binding domain"/>
    <property type="match status" value="2"/>
</dbReference>
<dbReference type="InterPro" id="IPR008274">
    <property type="entry name" value="AldOxase/xan_DH_MoCoBD1"/>
</dbReference>
<dbReference type="RefSeq" id="WP_094453681.1">
    <property type="nucleotide sequence ID" value="NZ_NOXU01000020.1"/>
</dbReference>
<evidence type="ECO:0000256" key="1">
    <source>
        <dbReference type="SAM" id="SignalP"/>
    </source>
</evidence>
<name>A0A255Z7C6_9PROT</name>
<accession>A0A255Z7C6</accession>
<dbReference type="Gene3D" id="3.30.365.10">
    <property type="entry name" value="Aldehyde oxidase/xanthine dehydrogenase, molybdopterin binding domain"/>
    <property type="match status" value="4"/>
</dbReference>
<evidence type="ECO:0000313" key="4">
    <source>
        <dbReference type="Proteomes" id="UP000216998"/>
    </source>
</evidence>
<dbReference type="EMBL" id="NOXU01000020">
    <property type="protein sequence ID" value="OYQ36795.1"/>
    <property type="molecule type" value="Genomic_DNA"/>
</dbReference>
<dbReference type="InterPro" id="IPR000674">
    <property type="entry name" value="Ald_Oxase/Xan_DH_a/b"/>
</dbReference>
<reference evidence="3 4" key="1">
    <citation type="submission" date="2017-07" db="EMBL/GenBank/DDBJ databases">
        <title>Niveispirillum cyanobacteriorum sp. nov., isolated from cyanobacterial aggregates in a eutrophic lake.</title>
        <authorList>
            <person name="Cai H."/>
        </authorList>
    </citation>
    <scope>NUCLEOTIDE SEQUENCE [LARGE SCALE GENOMIC DNA]</scope>
    <source>
        <strain evidence="4">TH1-14</strain>
    </source>
</reference>
<dbReference type="Pfam" id="PF20256">
    <property type="entry name" value="MoCoBD_2"/>
    <property type="match status" value="2"/>
</dbReference>
<proteinExistence type="predicted"/>
<comment type="caution">
    <text evidence="3">The sequence shown here is derived from an EMBL/GenBank/DDBJ whole genome shotgun (WGS) entry which is preliminary data.</text>
</comment>
<dbReference type="PANTHER" id="PTHR47495">
    <property type="entry name" value="ALDEHYDE DEHYDROGENASE"/>
    <property type="match status" value="1"/>
</dbReference>
<evidence type="ECO:0000313" key="3">
    <source>
        <dbReference type="EMBL" id="OYQ36795.1"/>
    </source>
</evidence>
<dbReference type="InterPro" id="IPR006311">
    <property type="entry name" value="TAT_signal"/>
</dbReference>
<dbReference type="Proteomes" id="UP000216998">
    <property type="component" value="Unassembled WGS sequence"/>
</dbReference>
<keyword evidence="4" id="KW-1185">Reference proteome</keyword>
<dbReference type="PROSITE" id="PS51318">
    <property type="entry name" value="TAT"/>
    <property type="match status" value="1"/>
</dbReference>
<dbReference type="SMART" id="SM01008">
    <property type="entry name" value="Ald_Xan_dh_C"/>
    <property type="match status" value="1"/>
</dbReference>
<dbReference type="Gene3D" id="3.90.1170.50">
    <property type="entry name" value="Aldehyde oxidase/xanthine dehydrogenase, a/b hammerhead"/>
    <property type="match status" value="1"/>
</dbReference>
<keyword evidence="1" id="KW-0732">Signal</keyword>
<protein>
    <recommendedName>
        <fullName evidence="2">Aldehyde oxidase/xanthine dehydrogenase a/b hammerhead domain-containing protein</fullName>
    </recommendedName>
</protein>
<evidence type="ECO:0000259" key="2">
    <source>
        <dbReference type="SMART" id="SM01008"/>
    </source>
</evidence>
<dbReference type="InterPro" id="IPR046867">
    <property type="entry name" value="AldOxase/xan_DH_MoCoBD2"/>
</dbReference>
<dbReference type="InterPro" id="IPR052516">
    <property type="entry name" value="N-heterocyclic_Hydroxylase"/>
</dbReference>
<dbReference type="AlphaFoldDB" id="A0A255Z7C6"/>
<organism evidence="3 4">
    <name type="scientific">Niveispirillum lacus</name>
    <dbReference type="NCBI Taxonomy" id="1981099"/>
    <lineage>
        <taxon>Bacteria</taxon>
        <taxon>Pseudomonadati</taxon>
        <taxon>Pseudomonadota</taxon>
        <taxon>Alphaproteobacteria</taxon>
        <taxon>Rhodospirillales</taxon>
        <taxon>Azospirillaceae</taxon>
        <taxon>Niveispirillum</taxon>
    </lineage>
</organism>
<gene>
    <name evidence="3" type="ORF">CHU95_03220</name>
</gene>
<feature type="domain" description="Aldehyde oxidase/xanthine dehydrogenase a/b hammerhead" evidence="2">
    <location>
        <begin position="205"/>
        <end position="283"/>
    </location>
</feature>
<dbReference type="InterPro" id="IPR037165">
    <property type="entry name" value="AldOxase/xan_DH_Mopterin-bd_sf"/>
</dbReference>
<dbReference type="Pfam" id="PF02738">
    <property type="entry name" value="MoCoBD_1"/>
    <property type="match status" value="1"/>
</dbReference>
<feature type="signal peptide" evidence="1">
    <location>
        <begin position="1"/>
        <end position="29"/>
    </location>
</feature>
<dbReference type="GO" id="GO:0016491">
    <property type="term" value="F:oxidoreductase activity"/>
    <property type="evidence" value="ECO:0007669"/>
    <property type="project" value="InterPro"/>
</dbReference>